<name>A0A4Z2EWU6_9TELE</name>
<keyword evidence="3" id="KW-1185">Reference proteome</keyword>
<dbReference type="AlphaFoldDB" id="A0A4Z2EWU6"/>
<evidence type="ECO:0000256" key="1">
    <source>
        <dbReference type="SAM" id="MobiDB-lite"/>
    </source>
</evidence>
<dbReference type="EMBL" id="SRLO01002247">
    <property type="protein sequence ID" value="TNN33426.1"/>
    <property type="molecule type" value="Genomic_DNA"/>
</dbReference>
<sequence length="149" mass="17029">MRKEEGEKGGCEEGRRRKEEARKEDEGRWRRERRKEEARKEEGGGKEGRRRRRGRKKEEARKEEGGGEEGGRRRRGRRKKCRTGSIFGDASQSGGLVLLFVGVGVQHVAGEDVVLQVTAQLPPGHQLHVHLVASVQRQHHHLEEERVTS</sequence>
<evidence type="ECO:0000313" key="2">
    <source>
        <dbReference type="EMBL" id="TNN33426.1"/>
    </source>
</evidence>
<feature type="region of interest" description="Disordered" evidence="1">
    <location>
        <begin position="1"/>
        <end position="89"/>
    </location>
</feature>
<reference evidence="2 3" key="1">
    <citation type="submission" date="2019-03" db="EMBL/GenBank/DDBJ databases">
        <title>First draft genome of Liparis tanakae, snailfish: a comprehensive survey of snailfish specific genes.</title>
        <authorList>
            <person name="Kim W."/>
            <person name="Song I."/>
            <person name="Jeong J.-H."/>
            <person name="Kim D."/>
            <person name="Kim S."/>
            <person name="Ryu S."/>
            <person name="Song J.Y."/>
            <person name="Lee S.K."/>
        </authorList>
    </citation>
    <scope>NUCLEOTIDE SEQUENCE [LARGE SCALE GENOMIC DNA]</scope>
    <source>
        <tissue evidence="2">Muscle</tissue>
    </source>
</reference>
<protein>
    <submittedName>
        <fullName evidence="2">Outer spore wall assembly protein SHE10</fullName>
    </submittedName>
</protein>
<evidence type="ECO:0000313" key="3">
    <source>
        <dbReference type="Proteomes" id="UP000314294"/>
    </source>
</evidence>
<comment type="caution">
    <text evidence="2">The sequence shown here is derived from an EMBL/GenBank/DDBJ whole genome shotgun (WGS) entry which is preliminary data.</text>
</comment>
<feature type="compositionally biased region" description="Basic residues" evidence="1">
    <location>
        <begin position="72"/>
        <end position="82"/>
    </location>
</feature>
<gene>
    <name evidence="2" type="primary">SHE10</name>
    <name evidence="2" type="ORF">EYF80_056412</name>
</gene>
<dbReference type="Proteomes" id="UP000314294">
    <property type="component" value="Unassembled WGS sequence"/>
</dbReference>
<accession>A0A4Z2EWU6</accession>
<proteinExistence type="predicted"/>
<feature type="compositionally biased region" description="Basic and acidic residues" evidence="1">
    <location>
        <begin position="1"/>
        <end position="47"/>
    </location>
</feature>
<organism evidence="2 3">
    <name type="scientific">Liparis tanakae</name>
    <name type="common">Tanaka's snailfish</name>
    <dbReference type="NCBI Taxonomy" id="230148"/>
    <lineage>
        <taxon>Eukaryota</taxon>
        <taxon>Metazoa</taxon>
        <taxon>Chordata</taxon>
        <taxon>Craniata</taxon>
        <taxon>Vertebrata</taxon>
        <taxon>Euteleostomi</taxon>
        <taxon>Actinopterygii</taxon>
        <taxon>Neopterygii</taxon>
        <taxon>Teleostei</taxon>
        <taxon>Neoteleostei</taxon>
        <taxon>Acanthomorphata</taxon>
        <taxon>Eupercaria</taxon>
        <taxon>Perciformes</taxon>
        <taxon>Cottioidei</taxon>
        <taxon>Cottales</taxon>
        <taxon>Liparidae</taxon>
        <taxon>Liparis</taxon>
    </lineage>
</organism>
<feature type="compositionally biased region" description="Basic and acidic residues" evidence="1">
    <location>
        <begin position="56"/>
        <end position="71"/>
    </location>
</feature>